<sequence length="56" mass="6503">MIKEIDKLIIELLIIKNQILAESPQEETIECGWTEEEFDIVAKAYAEAEKDYKFVA</sequence>
<evidence type="ECO:0000313" key="1">
    <source>
        <dbReference type="EMBL" id="NSB12095.1"/>
    </source>
</evidence>
<organism evidence="1 2">
    <name type="scientific">Clostridium beijerinckii</name>
    <name type="common">Clostridium MP</name>
    <dbReference type="NCBI Taxonomy" id="1520"/>
    <lineage>
        <taxon>Bacteria</taxon>
        <taxon>Bacillati</taxon>
        <taxon>Bacillota</taxon>
        <taxon>Clostridia</taxon>
        <taxon>Eubacteriales</taxon>
        <taxon>Clostridiaceae</taxon>
        <taxon>Clostridium</taxon>
    </lineage>
</organism>
<protein>
    <submittedName>
        <fullName evidence="1">Uncharacterized protein</fullName>
    </submittedName>
</protein>
<evidence type="ECO:0000313" key="2">
    <source>
        <dbReference type="Proteomes" id="UP000822184"/>
    </source>
</evidence>
<dbReference type="RefSeq" id="WP_173715236.1">
    <property type="nucleotide sequence ID" value="NZ_JABTDW010000001.1"/>
</dbReference>
<accession>A0AAE5LN39</accession>
<dbReference type="AlphaFoldDB" id="A0AAE5LN39"/>
<comment type="caution">
    <text evidence="1">The sequence shown here is derived from an EMBL/GenBank/DDBJ whole genome shotgun (WGS) entry which is preliminary data.</text>
</comment>
<reference evidence="1" key="1">
    <citation type="submission" date="2020-06" db="EMBL/GenBank/DDBJ databases">
        <title>Genomic insights into acetone-butanol-ethanol (ABE) fermentation by sequencing solventogenic clostridia strains.</title>
        <authorList>
            <person name="Brown S."/>
        </authorList>
    </citation>
    <scope>NUCLEOTIDE SEQUENCE</scope>
    <source>
        <strain evidence="1">DJ123</strain>
    </source>
</reference>
<dbReference type="EMBL" id="JABTDW010000001">
    <property type="protein sequence ID" value="NSB12095.1"/>
    <property type="molecule type" value="Genomic_DNA"/>
</dbReference>
<name>A0AAE5LN39_CLOBE</name>
<proteinExistence type="predicted"/>
<gene>
    <name evidence="1" type="ORF">BCD95_000354</name>
</gene>
<dbReference type="Proteomes" id="UP000822184">
    <property type="component" value="Unassembled WGS sequence"/>
</dbReference>